<feature type="domain" description="Helicase MOV-10 helical" evidence="16">
    <location>
        <begin position="223"/>
        <end position="289"/>
    </location>
</feature>
<dbReference type="FunFam" id="3.40.50.300:FF:000608">
    <property type="entry name" value="Mov10 RISC complex RNA helicase"/>
    <property type="match status" value="1"/>
</dbReference>
<dbReference type="GO" id="GO:0031047">
    <property type="term" value="P:regulatory ncRNA-mediated gene silencing"/>
    <property type="evidence" value="ECO:0007669"/>
    <property type="project" value="UniProtKB-KW"/>
</dbReference>
<evidence type="ECO:0000256" key="7">
    <source>
        <dbReference type="ARBA" id="ARBA00022806"/>
    </source>
</evidence>
<dbReference type="GO" id="GO:0005524">
    <property type="term" value="F:ATP binding"/>
    <property type="evidence" value="ECO:0007669"/>
    <property type="project" value="UniProtKB-KW"/>
</dbReference>
<dbReference type="Gene3D" id="3.40.50.300">
    <property type="entry name" value="P-loop containing nucleotide triphosphate hydrolases"/>
    <property type="match status" value="2"/>
</dbReference>
<evidence type="ECO:0000259" key="16">
    <source>
        <dbReference type="Pfam" id="PF21635"/>
    </source>
</evidence>
<comment type="catalytic activity">
    <reaction evidence="11">
        <text>ATP + H2O = ADP + phosphate + H(+)</text>
        <dbReference type="Rhea" id="RHEA:13065"/>
        <dbReference type="ChEBI" id="CHEBI:15377"/>
        <dbReference type="ChEBI" id="CHEBI:15378"/>
        <dbReference type="ChEBI" id="CHEBI:30616"/>
        <dbReference type="ChEBI" id="CHEBI:43474"/>
        <dbReference type="ChEBI" id="CHEBI:456216"/>
        <dbReference type="EC" id="3.6.4.13"/>
    </reaction>
</comment>
<keyword evidence="5" id="KW-0547">Nucleotide-binding</keyword>
<evidence type="ECO:0000256" key="2">
    <source>
        <dbReference type="ARBA" id="ARBA00005601"/>
    </source>
</evidence>
<feature type="domain" description="DNA2/NAM7 helicase-like C-terminal" evidence="13">
    <location>
        <begin position="636"/>
        <end position="850"/>
    </location>
</feature>
<name>A0A224YUR3_9ACAR</name>
<evidence type="ECO:0000256" key="1">
    <source>
        <dbReference type="ARBA" id="ARBA00004331"/>
    </source>
</evidence>
<dbReference type="Pfam" id="PF21635">
    <property type="entry name" value="Mov-10_helical"/>
    <property type="match status" value="1"/>
</dbReference>
<dbReference type="InterPro" id="IPR026122">
    <property type="entry name" value="MOV-10/SDE3_DEXXQ/H-box"/>
</dbReference>
<dbReference type="AlphaFoldDB" id="A0A224YUR3"/>
<evidence type="ECO:0000256" key="3">
    <source>
        <dbReference type="ARBA" id="ARBA00012552"/>
    </source>
</evidence>
<evidence type="ECO:0000256" key="11">
    <source>
        <dbReference type="ARBA" id="ARBA00047984"/>
    </source>
</evidence>
<dbReference type="InterPro" id="IPR041679">
    <property type="entry name" value="DNA2/NAM7-like_C"/>
</dbReference>
<evidence type="ECO:0000259" key="15">
    <source>
        <dbReference type="Pfam" id="PF21634"/>
    </source>
</evidence>
<dbReference type="PANTHER" id="PTHR45418">
    <property type="entry name" value="CANCER/TESTIS ANTIGEN 55"/>
    <property type="match status" value="1"/>
</dbReference>
<evidence type="ECO:0000256" key="10">
    <source>
        <dbReference type="ARBA" id="ARBA00023158"/>
    </source>
</evidence>
<reference evidence="17" key="1">
    <citation type="journal article" date="2017" name="Parasit. Vectors">
        <title>Sialotranscriptomics of Rhipicephalus zambeziensis reveals intricate expression profiles of secretory proteins and suggests tight temporal transcriptional regulation during blood-feeding.</title>
        <authorList>
            <person name="de Castro M.H."/>
            <person name="de Klerk D."/>
            <person name="Pienaar R."/>
            <person name="Rees D.J.G."/>
            <person name="Mans B.J."/>
        </authorList>
    </citation>
    <scope>NUCLEOTIDE SEQUENCE</scope>
    <source>
        <tissue evidence="17">Salivary glands</tissue>
    </source>
</reference>
<keyword evidence="6" id="KW-0378">Hydrolase</keyword>
<keyword evidence="8" id="KW-0067">ATP-binding</keyword>
<dbReference type="CDD" id="cd18808">
    <property type="entry name" value="SF1_C_Upf1"/>
    <property type="match status" value="1"/>
</dbReference>
<dbReference type="GO" id="GO:0003723">
    <property type="term" value="F:RNA binding"/>
    <property type="evidence" value="ECO:0007669"/>
    <property type="project" value="UniProtKB-KW"/>
</dbReference>
<accession>A0A224YUR3</accession>
<feature type="domain" description="DNA2/NAM7 helicase helicase" evidence="12">
    <location>
        <begin position="435"/>
        <end position="532"/>
    </location>
</feature>
<keyword evidence="7 17" id="KW-0347">Helicase</keyword>
<comment type="subcellular location">
    <subcellularLocation>
        <location evidence="1">Cytoplasm</location>
        <location evidence="1">Cytoplasmic ribonucleoprotein granule</location>
    </subcellularLocation>
</comment>
<dbReference type="CDD" id="cd18038">
    <property type="entry name" value="DEXXQc_Helz-like"/>
    <property type="match status" value="1"/>
</dbReference>
<dbReference type="Pfam" id="PF21633">
    <property type="entry name" value="MOV-10_Ig-like"/>
    <property type="match status" value="1"/>
</dbReference>
<feature type="domain" description="Helicase MOV-10-like beta-barrel" evidence="15">
    <location>
        <begin position="290"/>
        <end position="382"/>
    </location>
</feature>
<evidence type="ECO:0000256" key="6">
    <source>
        <dbReference type="ARBA" id="ARBA00022801"/>
    </source>
</evidence>
<dbReference type="GO" id="GO:0036464">
    <property type="term" value="C:cytoplasmic ribonucleoprotein granule"/>
    <property type="evidence" value="ECO:0007669"/>
    <property type="project" value="UniProtKB-SubCell"/>
</dbReference>
<keyword evidence="10" id="KW-0943">RNA-mediated gene silencing</keyword>
<dbReference type="Pfam" id="PF13086">
    <property type="entry name" value="AAA_11"/>
    <property type="match status" value="2"/>
</dbReference>
<keyword evidence="9" id="KW-0694">RNA-binding</keyword>
<feature type="domain" description="DNA2/NAM7 helicase helicase" evidence="12">
    <location>
        <begin position="548"/>
        <end position="628"/>
    </location>
</feature>
<dbReference type="Pfam" id="PF13087">
    <property type="entry name" value="AAA_12"/>
    <property type="match status" value="1"/>
</dbReference>
<evidence type="ECO:0000256" key="8">
    <source>
        <dbReference type="ARBA" id="ARBA00022840"/>
    </source>
</evidence>
<evidence type="ECO:0000313" key="17">
    <source>
        <dbReference type="EMBL" id="MAA19479.1"/>
    </source>
</evidence>
<evidence type="ECO:0000256" key="5">
    <source>
        <dbReference type="ARBA" id="ARBA00022741"/>
    </source>
</evidence>
<evidence type="ECO:0000256" key="9">
    <source>
        <dbReference type="ARBA" id="ARBA00022884"/>
    </source>
</evidence>
<dbReference type="InterPro" id="IPR027417">
    <property type="entry name" value="P-loop_NTPase"/>
</dbReference>
<dbReference type="PANTHER" id="PTHR45418:SF1">
    <property type="entry name" value="CANCER_TESTIS ANTIGEN 55"/>
    <property type="match status" value="1"/>
</dbReference>
<evidence type="ECO:0000259" key="13">
    <source>
        <dbReference type="Pfam" id="PF13087"/>
    </source>
</evidence>
<protein>
    <recommendedName>
        <fullName evidence="3">RNA helicase</fullName>
        <ecNumber evidence="3">3.6.4.13</ecNumber>
    </recommendedName>
</protein>
<dbReference type="Pfam" id="PF21634">
    <property type="entry name" value="MOV-10_beta-barrel"/>
    <property type="match status" value="1"/>
</dbReference>
<dbReference type="GO" id="GO:0032574">
    <property type="term" value="F:5'-3' RNA helicase activity"/>
    <property type="evidence" value="ECO:0007669"/>
    <property type="project" value="InterPro"/>
</dbReference>
<dbReference type="EC" id="3.6.4.13" evidence="3"/>
<evidence type="ECO:0000259" key="12">
    <source>
        <dbReference type="Pfam" id="PF13086"/>
    </source>
</evidence>
<dbReference type="InterPro" id="IPR041677">
    <property type="entry name" value="DNA2/NAM7_AAA_11"/>
</dbReference>
<sequence length="930" mass="106651">MSQPRYVCELCKYSCNSVESERNHLKTKGHFVEFLKYYLWEHEVFLTGDKRKVKVSCQEIADCIPAIAFRLLPNQQLKLTLLVSVDADSPSRVFLQTCTFLHPSKMFVLEDEAGVCAGRAQVPIEPGTSYTIILFCLAKQQGSVRIPLAFKFQEDTENERLFTIVRFIDATVWEDGGDNLEPVEPYQFVAPLPQLPESDRIIFAKRPKNNNIQDLERKKPLLQYLVDDQLVEFQKHELKEWEGMDEDMSQLLIFIKKHLDDPISEGTHWGRFSTLLYLEEIQMQIDIRKYDMLGALLNPCPTQTDWYVLEVPGLVEGRPSVLKGDSIFVRLSSKQCEPSSHEQEVLEYEGFVHEARRGSLLISFCERFQKLYIKGMKFDVRFTYNRLPLRLMHRALGLLENASLWNFVLPKCAPSSQPSLKIGRLQLFNKKIESNPEQYTAVKNILLGLHRPYPYLLFGPPGTGKTVTLVEALKQVCTLIPSSHILVVAPSNSACDVLAERLIEHMSSTEIFRMYSASVHPSKISEMLKKVSNYNHAEKVFFYPCCEALMKYKVIVATLACAGKLVTAEFPLNHFTHIFVDEAGQSLEPECLIPVMGLMSPWDPKKWGPGGHFVLAGDPQQLGPVIRSRLAKQYDLDVSLLERLMDTGPYQRMQNGYYNPQMLTKLLKNFRSHGDIIEVPNKLFYEDELQVYGDELITRSMEYWEELPRKGCPLIFHSVLGRDLRESSCPSYFNPEEIKVVVHYVVSLLQGKSGLGVQIKGKDIGVVSPYRKQVLKIRSVLERRGIDGVTVGSTEEFQGQERLAMIITTVRSDKNLLQNDFRHRIGFLKNRKRFNVAVTRAKALLIIVGNPFTLRSDHCWRKLLDLCHRKGAMRGVEYDDGFGHIRELEDRFERAGIGECLSPEDQLVFEGKIPITQMTLQEEPQWREEL</sequence>
<keyword evidence="4" id="KW-0963">Cytoplasm</keyword>
<evidence type="ECO:0000259" key="14">
    <source>
        <dbReference type="Pfam" id="PF21633"/>
    </source>
</evidence>
<dbReference type="GO" id="GO:0016787">
    <property type="term" value="F:hydrolase activity"/>
    <property type="evidence" value="ECO:0007669"/>
    <property type="project" value="UniProtKB-KW"/>
</dbReference>
<dbReference type="InterPro" id="IPR049080">
    <property type="entry name" value="MOV-10-like_beta-barrel"/>
</dbReference>
<feature type="domain" description="Helicase MOV-10 Ig-like" evidence="14">
    <location>
        <begin position="49"/>
        <end position="170"/>
    </location>
</feature>
<evidence type="ECO:0000256" key="4">
    <source>
        <dbReference type="ARBA" id="ARBA00022490"/>
    </source>
</evidence>
<comment type="similarity">
    <text evidence="2">Belongs to the DNA2/NAM7 helicase family. SDE3 subfamily.</text>
</comment>
<dbReference type="InterPro" id="IPR047187">
    <property type="entry name" value="SF1_C_Upf1"/>
</dbReference>
<dbReference type="SUPFAM" id="SSF52540">
    <property type="entry name" value="P-loop containing nucleoside triphosphate hydrolases"/>
    <property type="match status" value="1"/>
</dbReference>
<dbReference type="InterPro" id="IPR049079">
    <property type="entry name" value="Mov-10_helical"/>
</dbReference>
<organism evidence="17">
    <name type="scientific">Rhipicephalus zambeziensis</name>
    <dbReference type="NCBI Taxonomy" id="60191"/>
    <lineage>
        <taxon>Eukaryota</taxon>
        <taxon>Metazoa</taxon>
        <taxon>Ecdysozoa</taxon>
        <taxon>Arthropoda</taxon>
        <taxon>Chelicerata</taxon>
        <taxon>Arachnida</taxon>
        <taxon>Acari</taxon>
        <taxon>Parasitiformes</taxon>
        <taxon>Ixodida</taxon>
        <taxon>Ixodoidea</taxon>
        <taxon>Ixodidae</taxon>
        <taxon>Rhipicephalinae</taxon>
        <taxon>Rhipicephalus</taxon>
        <taxon>Rhipicephalus</taxon>
    </lineage>
</organism>
<proteinExistence type="inferred from homology"/>
<dbReference type="EMBL" id="GFPF01008333">
    <property type="protein sequence ID" value="MAA19479.1"/>
    <property type="molecule type" value="Transcribed_RNA"/>
</dbReference>
<dbReference type="InterPro" id="IPR049077">
    <property type="entry name" value="MOV-10_Ig-like"/>
</dbReference>